<feature type="compositionally biased region" description="Polar residues" evidence="1">
    <location>
        <begin position="539"/>
        <end position="549"/>
    </location>
</feature>
<name>A0A409VA76_9AGAR</name>
<dbReference type="Proteomes" id="UP000284842">
    <property type="component" value="Unassembled WGS sequence"/>
</dbReference>
<dbReference type="GO" id="GO:0007264">
    <property type="term" value="P:small GTPase-mediated signal transduction"/>
    <property type="evidence" value="ECO:0007669"/>
    <property type="project" value="InterPro"/>
</dbReference>
<evidence type="ECO:0000313" key="4">
    <source>
        <dbReference type="Proteomes" id="UP000284842"/>
    </source>
</evidence>
<feature type="compositionally biased region" description="Polar residues" evidence="1">
    <location>
        <begin position="1270"/>
        <end position="1289"/>
    </location>
</feature>
<dbReference type="OrthoDB" id="185175at2759"/>
<dbReference type="CDD" id="cd00159">
    <property type="entry name" value="RhoGAP"/>
    <property type="match status" value="1"/>
</dbReference>
<feature type="region of interest" description="Disordered" evidence="1">
    <location>
        <begin position="234"/>
        <end position="279"/>
    </location>
</feature>
<dbReference type="Pfam" id="PF00620">
    <property type="entry name" value="RhoGAP"/>
    <property type="match status" value="2"/>
</dbReference>
<feature type="region of interest" description="Disordered" evidence="1">
    <location>
        <begin position="1166"/>
        <end position="1213"/>
    </location>
</feature>
<dbReference type="STRING" id="181874.A0A409VA76"/>
<dbReference type="InterPro" id="IPR000198">
    <property type="entry name" value="RhoGAP_dom"/>
</dbReference>
<evidence type="ECO:0000313" key="3">
    <source>
        <dbReference type="EMBL" id="PPQ63741.1"/>
    </source>
</evidence>
<feature type="compositionally biased region" description="Basic and acidic residues" evidence="1">
    <location>
        <begin position="234"/>
        <end position="250"/>
    </location>
</feature>
<keyword evidence="4" id="KW-1185">Reference proteome</keyword>
<dbReference type="GO" id="GO:0031267">
    <property type="term" value="F:small GTPase binding"/>
    <property type="evidence" value="ECO:0007669"/>
    <property type="project" value="InterPro"/>
</dbReference>
<organism evidence="3 4">
    <name type="scientific">Panaeolus cyanescens</name>
    <dbReference type="NCBI Taxonomy" id="181874"/>
    <lineage>
        <taxon>Eukaryota</taxon>
        <taxon>Fungi</taxon>
        <taxon>Dikarya</taxon>
        <taxon>Basidiomycota</taxon>
        <taxon>Agaricomycotina</taxon>
        <taxon>Agaricomycetes</taxon>
        <taxon>Agaricomycetidae</taxon>
        <taxon>Agaricales</taxon>
        <taxon>Agaricineae</taxon>
        <taxon>Galeropsidaceae</taxon>
        <taxon>Panaeolus</taxon>
    </lineage>
</organism>
<dbReference type="InterPro" id="IPR039767">
    <property type="entry name" value="RALBP1"/>
</dbReference>
<dbReference type="InterPro" id="IPR008936">
    <property type="entry name" value="Rho_GTPase_activation_prot"/>
</dbReference>
<reference evidence="3 4" key="1">
    <citation type="journal article" date="2018" name="Evol. Lett.">
        <title>Horizontal gene cluster transfer increased hallucinogenic mushroom diversity.</title>
        <authorList>
            <person name="Reynolds H.T."/>
            <person name="Vijayakumar V."/>
            <person name="Gluck-Thaler E."/>
            <person name="Korotkin H.B."/>
            <person name="Matheny P.B."/>
            <person name="Slot J.C."/>
        </authorList>
    </citation>
    <scope>NUCLEOTIDE SEQUENCE [LARGE SCALE GENOMIC DNA]</scope>
    <source>
        <strain evidence="3 4">2629</strain>
    </source>
</reference>
<gene>
    <name evidence="3" type="ORF">CVT24_004250</name>
</gene>
<proteinExistence type="predicted"/>
<dbReference type="EMBL" id="NHTK01006112">
    <property type="protein sequence ID" value="PPQ63741.1"/>
    <property type="molecule type" value="Genomic_DNA"/>
</dbReference>
<dbReference type="Gene3D" id="1.10.555.10">
    <property type="entry name" value="Rho GTPase activation protein"/>
    <property type="match status" value="1"/>
</dbReference>
<feature type="compositionally biased region" description="Pro residues" evidence="1">
    <location>
        <begin position="90"/>
        <end position="100"/>
    </location>
</feature>
<feature type="region of interest" description="Disordered" evidence="1">
    <location>
        <begin position="740"/>
        <end position="768"/>
    </location>
</feature>
<feature type="compositionally biased region" description="Polar residues" evidence="1">
    <location>
        <begin position="1011"/>
        <end position="1031"/>
    </location>
</feature>
<dbReference type="InParanoid" id="A0A409VA76"/>
<feature type="compositionally biased region" description="Polar residues" evidence="1">
    <location>
        <begin position="323"/>
        <end position="334"/>
    </location>
</feature>
<feature type="domain" description="Rho-GAP" evidence="2">
    <location>
        <begin position="633"/>
        <end position="883"/>
    </location>
</feature>
<feature type="compositionally biased region" description="Low complexity" evidence="1">
    <location>
        <begin position="1176"/>
        <end position="1198"/>
    </location>
</feature>
<feature type="region of interest" description="Disordered" evidence="1">
    <location>
        <begin position="877"/>
        <end position="930"/>
    </location>
</feature>
<feature type="region of interest" description="Disordered" evidence="1">
    <location>
        <begin position="511"/>
        <end position="590"/>
    </location>
</feature>
<feature type="compositionally biased region" description="Polar residues" evidence="1">
    <location>
        <begin position="266"/>
        <end position="279"/>
    </location>
</feature>
<dbReference type="PANTHER" id="PTHR12783">
    <property type="entry name" value="RALA BINDING PROTEIN 1 RALBP1"/>
    <property type="match status" value="1"/>
</dbReference>
<feature type="region of interest" description="Disordered" evidence="1">
    <location>
        <begin position="1067"/>
        <end position="1140"/>
    </location>
</feature>
<feature type="compositionally biased region" description="Low complexity" evidence="1">
    <location>
        <begin position="511"/>
        <end position="533"/>
    </location>
</feature>
<dbReference type="PROSITE" id="PS50238">
    <property type="entry name" value="RHOGAP"/>
    <property type="match status" value="1"/>
</dbReference>
<dbReference type="GO" id="GO:0005096">
    <property type="term" value="F:GTPase activator activity"/>
    <property type="evidence" value="ECO:0007669"/>
    <property type="project" value="InterPro"/>
</dbReference>
<feature type="compositionally biased region" description="Low complexity" evidence="1">
    <location>
        <begin position="47"/>
        <end position="58"/>
    </location>
</feature>
<evidence type="ECO:0000259" key="2">
    <source>
        <dbReference type="PROSITE" id="PS50238"/>
    </source>
</evidence>
<dbReference type="SUPFAM" id="SSF48350">
    <property type="entry name" value="GTPase activation domain, GAP"/>
    <property type="match status" value="1"/>
</dbReference>
<comment type="caution">
    <text evidence="3">The sequence shown here is derived from an EMBL/GenBank/DDBJ whole genome shotgun (WGS) entry which is preliminary data.</text>
</comment>
<protein>
    <recommendedName>
        <fullName evidence="2">Rho-GAP domain-containing protein</fullName>
    </recommendedName>
</protein>
<feature type="region of interest" description="Disordered" evidence="1">
    <location>
        <begin position="374"/>
        <end position="418"/>
    </location>
</feature>
<evidence type="ECO:0000256" key="1">
    <source>
        <dbReference type="SAM" id="MobiDB-lite"/>
    </source>
</evidence>
<dbReference type="PANTHER" id="PTHR12783:SF5">
    <property type="entry name" value="RALA-BINDING PROTEIN 1"/>
    <property type="match status" value="1"/>
</dbReference>
<feature type="compositionally biased region" description="Low complexity" evidence="1">
    <location>
        <begin position="564"/>
        <end position="582"/>
    </location>
</feature>
<dbReference type="SMART" id="SM00324">
    <property type="entry name" value="RhoGAP"/>
    <property type="match status" value="1"/>
</dbReference>
<feature type="compositionally biased region" description="Pro residues" evidence="1">
    <location>
        <begin position="380"/>
        <end position="392"/>
    </location>
</feature>
<feature type="region of interest" description="Disordered" evidence="1">
    <location>
        <begin position="1230"/>
        <end position="1249"/>
    </location>
</feature>
<feature type="region of interest" description="Disordered" evidence="1">
    <location>
        <begin position="1254"/>
        <end position="1293"/>
    </location>
</feature>
<sequence>MYQVRQQHDSTTSLPKGAAAPQPHVSGAQARNVQVYPVQGVNSDRPSTSSSTSSSSSSFHQQKQQHPVVASVTPRSNPLPQYMGSSQSKPTPPLPSPSPPIISSTTTAATNAAVKGINAAVAGGIKLKRAFAGRRKKSEDATTALSKGKEPEFMRAPASASQNVNAAGLQRPVPVRRGNPSPPPPTPPEKDSINSQSLSLPVLPASQNRSSVMAMSPTISSAVNYMIADAIKQESTRSEKTEKESWRKSDSTNSHHTIRPGGGTGAKSSRPASWAESFQSGNTVVQVKRISLMADAEFVMAEEDFDDVDDAVVNSTASQVTATPTNITHKTSPQSKRRSISLTMGVPGNAKSSTSHSPFPQAGILATDLKQPSLSISEGVPPPNTPQPPPRVPRVISPPASYPSQSGSTDHNARRAAWAAASANPSLISAPSSSTAGLDTWQDRSVPAVPNQRMRVAAPLLSSNNTPDSGNTSFRQTTISVTASGMAAAGFAKRAVEKMGKKWAMGMGISTSSSGSGYSSPSSSSTAPTSFSSVDYSLARTSSNQSQPSLFGGHRRTPGGSGAGTASVSSSVSGSDSDPFSGTGPHLGHQLRSTFRTRQGGLASGVVFGRDLALVVRDTAISVGKQPGSSTGFSKEGLLAEFEKRALPALIVRCAQHLLVWGIKEEGIFRLNGRPSHTSRLRAEFDSGADYDMIECTPGDLDPHAVSSVFKAFLRELPESLLTKKLIPEFESVLQREVSQNAQQPPVSPTRLSLRPGAGLPTGPKAVGAIRKPPSLSTLAMPSFQGIPPPSQSCIKSVRSLVEQLPAENRDLLRTIADLIKATAKESKETKMPLSNLLVVFCPSLNMTPPLLKVLCEAEGIWDDPLHESPVLDIRRQTVVDIPPPTPSKDSADDEDVFSDASTGLEEDHSMSSSSRPSEDLRSSDYHASTEDISANFGQRRWVDRERPDVPTVYLDTQSHLSNNSASSLPLDSATAEMHIPVSRHRRDPADNGSLSSEGCSVNNVPLLSSSAESVATPTSSGNPSFSNLPVNASGEEKDDPHSRLPVHPQIVDSIPLDLGRTAKQAIPSREQSSNLLHFPASVQESPVPPSPSKRRSIPILSLSGFSSANDPSPGTPSPKSTSSGPAEGTGLRAKKPSLKLLFKKSNSSLKLAGDKLSAGLNHISAPILHQPGTPSSSYRHSPRSASDSSSISTPDSAVTAPQSGVPGMRSSSHLPTLLDLTIEDSSLSLDLGFDVSPPATATRPNKELTVRTVIATDAADESDGPSKTPLASGSRRNQPSISSPTSPYRTVIKPGENHLRMQQPNVSTHSVASSHQLSLFDDNEHEEDWTQSVLLAADVNGQWSIRKPGS</sequence>
<feature type="compositionally biased region" description="Basic and acidic residues" evidence="1">
    <location>
        <begin position="917"/>
        <end position="930"/>
    </location>
</feature>
<feature type="region of interest" description="Disordered" evidence="1">
    <location>
        <begin position="132"/>
        <end position="196"/>
    </location>
</feature>
<feature type="region of interest" description="Disordered" evidence="1">
    <location>
        <begin position="1011"/>
        <end position="1052"/>
    </location>
</feature>
<accession>A0A409VA76</accession>
<feature type="region of interest" description="Disordered" evidence="1">
    <location>
        <begin position="323"/>
        <end position="361"/>
    </location>
</feature>
<feature type="region of interest" description="Disordered" evidence="1">
    <location>
        <begin position="1"/>
        <end position="104"/>
    </location>
</feature>